<organism evidence="8 9">
    <name type="scientific">Allotamlana fucoidanivorans</name>
    <dbReference type="NCBI Taxonomy" id="2583814"/>
    <lineage>
        <taxon>Bacteria</taxon>
        <taxon>Pseudomonadati</taxon>
        <taxon>Bacteroidota</taxon>
        <taxon>Flavobacteriia</taxon>
        <taxon>Flavobacteriales</taxon>
        <taxon>Flavobacteriaceae</taxon>
        <taxon>Allotamlana</taxon>
    </lineage>
</organism>
<evidence type="ECO:0000259" key="7">
    <source>
        <dbReference type="Pfam" id="PF04321"/>
    </source>
</evidence>
<evidence type="ECO:0000256" key="4">
    <source>
        <dbReference type="ARBA" id="ARBA00017099"/>
    </source>
</evidence>
<dbReference type="EMBL" id="VDCS01000001">
    <property type="protein sequence ID" value="TNJ47267.1"/>
    <property type="molecule type" value="Genomic_DNA"/>
</dbReference>
<accession>A0A5C4STB4</accession>
<dbReference type="Pfam" id="PF04321">
    <property type="entry name" value="RmlD_sub_bind"/>
    <property type="match status" value="1"/>
</dbReference>
<evidence type="ECO:0000256" key="2">
    <source>
        <dbReference type="ARBA" id="ARBA00010944"/>
    </source>
</evidence>
<keyword evidence="6 8" id="KW-0560">Oxidoreductase</keyword>
<dbReference type="GO" id="GO:0019305">
    <property type="term" value="P:dTDP-rhamnose biosynthetic process"/>
    <property type="evidence" value="ECO:0007669"/>
    <property type="project" value="UniProtKB-UniPathway"/>
</dbReference>
<dbReference type="Gene3D" id="3.40.50.720">
    <property type="entry name" value="NAD(P)-binding Rossmann-like Domain"/>
    <property type="match status" value="1"/>
</dbReference>
<evidence type="ECO:0000313" key="8">
    <source>
        <dbReference type="EMBL" id="TNJ47267.1"/>
    </source>
</evidence>
<comment type="catalytic activity">
    <reaction evidence="5">
        <text>dTDP-beta-L-rhamnose + NADP(+) = dTDP-4-dehydro-beta-L-rhamnose + NADPH + H(+)</text>
        <dbReference type="Rhea" id="RHEA:21796"/>
        <dbReference type="ChEBI" id="CHEBI:15378"/>
        <dbReference type="ChEBI" id="CHEBI:57510"/>
        <dbReference type="ChEBI" id="CHEBI:57783"/>
        <dbReference type="ChEBI" id="CHEBI:58349"/>
        <dbReference type="ChEBI" id="CHEBI:62830"/>
        <dbReference type="EC" id="1.1.1.133"/>
    </reaction>
</comment>
<comment type="similarity">
    <text evidence="2 6">Belongs to the dTDP-4-dehydrorhamnose reductase family.</text>
</comment>
<dbReference type="Proteomes" id="UP000308713">
    <property type="component" value="Unassembled WGS sequence"/>
</dbReference>
<evidence type="ECO:0000256" key="3">
    <source>
        <dbReference type="ARBA" id="ARBA00012929"/>
    </source>
</evidence>
<dbReference type="InterPro" id="IPR005913">
    <property type="entry name" value="dTDP_dehydrorham_reduct"/>
</dbReference>
<comment type="pathway">
    <text evidence="1 6">Carbohydrate biosynthesis; dTDP-L-rhamnose biosynthesis.</text>
</comment>
<keyword evidence="6" id="KW-0521">NADP</keyword>
<dbReference type="EC" id="1.1.1.133" evidence="3 6"/>
<comment type="function">
    <text evidence="6">Catalyzes the reduction of dTDP-6-deoxy-L-lyxo-4-hexulose to yield dTDP-L-rhamnose.</text>
</comment>
<dbReference type="PANTHER" id="PTHR10491">
    <property type="entry name" value="DTDP-4-DEHYDRORHAMNOSE REDUCTASE"/>
    <property type="match status" value="1"/>
</dbReference>
<dbReference type="InterPro" id="IPR029903">
    <property type="entry name" value="RmlD-like-bd"/>
</dbReference>
<comment type="caution">
    <text evidence="8">The sequence shown here is derived from an EMBL/GenBank/DDBJ whole genome shotgun (WGS) entry which is preliminary data.</text>
</comment>
<dbReference type="CDD" id="cd05254">
    <property type="entry name" value="dTDP_HR_like_SDR_e"/>
    <property type="match status" value="1"/>
</dbReference>
<name>A0A5C4STB4_9FLAO</name>
<reference evidence="8 9" key="1">
    <citation type="submission" date="2019-05" db="EMBL/GenBank/DDBJ databases">
        <title>Tamlana fucoidanivorans sp. nov., isolated from the surface of algae collected from Fujian province in China.</title>
        <authorList>
            <person name="Li J."/>
        </authorList>
    </citation>
    <scope>NUCLEOTIDE SEQUENCE [LARGE SCALE GENOMIC DNA]</scope>
    <source>
        <strain evidence="8 9">CW2-9</strain>
    </source>
</reference>
<dbReference type="UniPathway" id="UPA00124"/>
<gene>
    <name evidence="8" type="primary">rfbD</name>
    <name evidence="8" type="ORF">FGF67_00570</name>
</gene>
<evidence type="ECO:0000313" key="9">
    <source>
        <dbReference type="Proteomes" id="UP000308713"/>
    </source>
</evidence>
<dbReference type="AlphaFoldDB" id="A0A5C4STB4"/>
<sequence length="285" mass="32609">MNVLVTGADGQLGRCIKDLENQYSNLNLMFVNRQDLDITDEQAVASYFKQNPFDYCINCAAYTAVDNAETEKELAFKINTEGPKYLALACKEHAVVLIHISTDFVFDGQQKTPYKESDIPNPLNVYGVTKLKGEDVIQQLLDNYFIIRTSWLYSEYGHNFVKTMLRLAETRDEIDVVSDQIGTPTYAKDLAHVLLNIISRQQKHYGIYHYSNDGAMSWYDFARAILRGKHIKVTSIPSEMYKTGALRPSYSVLDTAKIQDKLKVDISDWEISLRKALTLYMSREK</sequence>
<dbReference type="OrthoDB" id="9803892at2"/>
<proteinExistence type="inferred from homology"/>
<feature type="domain" description="RmlD-like substrate binding" evidence="7">
    <location>
        <begin position="1"/>
        <end position="278"/>
    </location>
</feature>
<protein>
    <recommendedName>
        <fullName evidence="4 6">dTDP-4-dehydrorhamnose reductase</fullName>
        <ecNumber evidence="3 6">1.1.1.133</ecNumber>
    </recommendedName>
</protein>
<dbReference type="PANTHER" id="PTHR10491:SF4">
    <property type="entry name" value="METHIONINE ADENOSYLTRANSFERASE 2 SUBUNIT BETA"/>
    <property type="match status" value="1"/>
</dbReference>
<dbReference type="GO" id="GO:0005829">
    <property type="term" value="C:cytosol"/>
    <property type="evidence" value="ECO:0007669"/>
    <property type="project" value="TreeGrafter"/>
</dbReference>
<evidence type="ECO:0000256" key="5">
    <source>
        <dbReference type="ARBA" id="ARBA00048200"/>
    </source>
</evidence>
<dbReference type="InterPro" id="IPR036291">
    <property type="entry name" value="NAD(P)-bd_dom_sf"/>
</dbReference>
<keyword evidence="9" id="KW-1185">Reference proteome</keyword>
<dbReference type="Gene3D" id="3.90.25.10">
    <property type="entry name" value="UDP-galactose 4-epimerase, domain 1"/>
    <property type="match status" value="1"/>
</dbReference>
<dbReference type="SUPFAM" id="SSF51735">
    <property type="entry name" value="NAD(P)-binding Rossmann-fold domains"/>
    <property type="match status" value="1"/>
</dbReference>
<evidence type="ECO:0000256" key="6">
    <source>
        <dbReference type="RuleBase" id="RU364082"/>
    </source>
</evidence>
<dbReference type="NCBIfam" id="TIGR01214">
    <property type="entry name" value="rmlD"/>
    <property type="match status" value="1"/>
</dbReference>
<evidence type="ECO:0000256" key="1">
    <source>
        <dbReference type="ARBA" id="ARBA00004781"/>
    </source>
</evidence>
<dbReference type="GO" id="GO:0008831">
    <property type="term" value="F:dTDP-4-dehydrorhamnose reductase activity"/>
    <property type="evidence" value="ECO:0007669"/>
    <property type="project" value="UniProtKB-EC"/>
</dbReference>